<dbReference type="Pfam" id="PF01724">
    <property type="entry name" value="DUF29"/>
    <property type="match status" value="1"/>
</dbReference>
<organism evidence="1 2">
    <name type="scientific">Planktothrix mougeotii LEGE 06226</name>
    <dbReference type="NCBI Taxonomy" id="1828728"/>
    <lineage>
        <taxon>Bacteria</taxon>
        <taxon>Bacillati</taxon>
        <taxon>Cyanobacteriota</taxon>
        <taxon>Cyanophyceae</taxon>
        <taxon>Oscillatoriophycideae</taxon>
        <taxon>Oscillatoriales</taxon>
        <taxon>Microcoleaceae</taxon>
        <taxon>Planktothrix</taxon>
    </lineage>
</organism>
<reference evidence="1 2" key="1">
    <citation type="submission" date="2020-10" db="EMBL/GenBank/DDBJ databases">
        <authorList>
            <person name="Castelo-Branco R."/>
            <person name="Eusebio N."/>
            <person name="Adriana R."/>
            <person name="Vieira A."/>
            <person name="Brugerolle De Fraissinette N."/>
            <person name="Rezende De Castro R."/>
            <person name="Schneider M.P."/>
            <person name="Vasconcelos V."/>
            <person name="Leao P.N."/>
        </authorList>
    </citation>
    <scope>NUCLEOTIDE SEQUENCE [LARGE SCALE GENOMIC DNA]</scope>
    <source>
        <strain evidence="1 2">LEGE 06226</strain>
    </source>
</reference>
<keyword evidence="2" id="KW-1185">Reference proteome</keyword>
<dbReference type="InterPro" id="IPR002636">
    <property type="entry name" value="DUF29"/>
</dbReference>
<accession>A0ABR9UCG5</accession>
<dbReference type="Proteomes" id="UP000640725">
    <property type="component" value="Unassembled WGS sequence"/>
</dbReference>
<dbReference type="PANTHER" id="PTHR34235:SF3">
    <property type="entry name" value="SLR1203 PROTEIN"/>
    <property type="match status" value="1"/>
</dbReference>
<dbReference type="PANTHER" id="PTHR34235">
    <property type="entry name" value="SLR1203 PROTEIN-RELATED"/>
    <property type="match status" value="1"/>
</dbReference>
<dbReference type="RefSeq" id="WP_193869084.1">
    <property type="nucleotide sequence ID" value="NZ_JADEWU010000017.1"/>
</dbReference>
<protein>
    <submittedName>
        <fullName evidence="1">DUF29 domain-containing protein</fullName>
    </submittedName>
</protein>
<evidence type="ECO:0000313" key="2">
    <source>
        <dbReference type="Proteomes" id="UP000640725"/>
    </source>
</evidence>
<evidence type="ECO:0000313" key="1">
    <source>
        <dbReference type="EMBL" id="MBE9143506.1"/>
    </source>
</evidence>
<gene>
    <name evidence="1" type="ORF">IQ236_09740</name>
</gene>
<name>A0ABR9UCG5_9CYAN</name>
<comment type="caution">
    <text evidence="1">The sequence shown here is derived from an EMBL/GenBank/DDBJ whole genome shotgun (WGS) entry which is preliminary data.</text>
</comment>
<dbReference type="Gene3D" id="1.20.1220.20">
    <property type="entry name" value="Uncharcterised protein PF01724"/>
    <property type="match status" value="1"/>
</dbReference>
<dbReference type="EMBL" id="JADEWU010000017">
    <property type="protein sequence ID" value="MBE9143506.1"/>
    <property type="molecule type" value="Genomic_DNA"/>
</dbReference>
<sequence length="156" mass="18702">MNSQLYQPNLNQLTLYDQDYYLWIEKTVEQLRQNQFQEIDIENLIEELETMGRSEKRAVQSNLTVLLMHLLKYKYQPNKRSRSWRSTIVEHRRRLLILYKDSPSLRGYGQEIFVECYQDARQDAATETQLKISVFPDECPFNLETVLKVDYLADED</sequence>
<proteinExistence type="predicted"/>